<feature type="signal peptide" evidence="2">
    <location>
        <begin position="1"/>
        <end position="22"/>
    </location>
</feature>
<dbReference type="InterPro" id="IPR010854">
    <property type="entry name" value="YdgH/BhsA/McbA-like_dom"/>
</dbReference>
<proteinExistence type="predicted"/>
<dbReference type="Proteomes" id="UP000461443">
    <property type="component" value="Unassembled WGS sequence"/>
</dbReference>
<dbReference type="Pfam" id="PF07338">
    <property type="entry name" value="YdgH_BhsA-like"/>
    <property type="match status" value="1"/>
</dbReference>
<gene>
    <name evidence="4" type="ORF">GRH90_04575</name>
</gene>
<keyword evidence="5" id="KW-1185">Reference proteome</keyword>
<reference evidence="4 5" key="2">
    <citation type="submission" date="2020-02" db="EMBL/GenBank/DDBJ databases">
        <title>The new genus of Enterobacteriales.</title>
        <authorList>
            <person name="Kim I.S."/>
        </authorList>
    </citation>
    <scope>NUCLEOTIDE SEQUENCE [LARGE SCALE GENOMIC DNA]</scope>
    <source>
        <strain evidence="4 5">SAP-6</strain>
    </source>
</reference>
<dbReference type="SUPFAM" id="SSF159871">
    <property type="entry name" value="YdgH-like"/>
    <property type="match status" value="1"/>
</dbReference>
<dbReference type="EMBL" id="WUBS01000003">
    <property type="protein sequence ID" value="NDL62035.1"/>
    <property type="molecule type" value="Genomic_DNA"/>
</dbReference>
<evidence type="ECO:0000259" key="3">
    <source>
        <dbReference type="Pfam" id="PF07338"/>
    </source>
</evidence>
<organism evidence="4 5">
    <name type="scientific">Acerihabitans arboris</name>
    <dbReference type="NCBI Taxonomy" id="2691583"/>
    <lineage>
        <taxon>Bacteria</taxon>
        <taxon>Pseudomonadati</taxon>
        <taxon>Pseudomonadota</taxon>
        <taxon>Gammaproteobacteria</taxon>
        <taxon>Enterobacterales</taxon>
        <taxon>Pectobacteriaceae</taxon>
        <taxon>Acerihabitans</taxon>
    </lineage>
</organism>
<keyword evidence="1 2" id="KW-0732">Signal</keyword>
<dbReference type="Gene3D" id="3.30.1660.10">
    <property type="entry name" value="Flavin-binding protein dodecin"/>
    <property type="match status" value="1"/>
</dbReference>
<sequence length="84" mass="8946">MKHTKIAFIILCSYFILSTASAAIQTEKTLGQQKIGAISAEGACTLDNLTEQFSKKADKEGASSFKIVAAGGKNKLYGVANIYK</sequence>
<accession>A0A845SL53</accession>
<feature type="chain" id="PRO_5032775483" evidence="2">
    <location>
        <begin position="23"/>
        <end position="84"/>
    </location>
</feature>
<reference evidence="4 5" key="1">
    <citation type="submission" date="2019-12" db="EMBL/GenBank/DDBJ databases">
        <authorList>
            <person name="Lee S.D."/>
        </authorList>
    </citation>
    <scope>NUCLEOTIDE SEQUENCE [LARGE SCALE GENOMIC DNA]</scope>
    <source>
        <strain evidence="4 5">SAP-6</strain>
    </source>
</reference>
<dbReference type="InterPro" id="IPR025543">
    <property type="entry name" value="Dodecin-like"/>
</dbReference>
<evidence type="ECO:0000256" key="1">
    <source>
        <dbReference type="ARBA" id="ARBA00022729"/>
    </source>
</evidence>
<evidence type="ECO:0000313" key="4">
    <source>
        <dbReference type="EMBL" id="NDL62035.1"/>
    </source>
</evidence>
<dbReference type="InterPro" id="IPR036275">
    <property type="entry name" value="YdgH-like_sf"/>
</dbReference>
<comment type="caution">
    <text evidence="4">The sequence shown here is derived from an EMBL/GenBank/DDBJ whole genome shotgun (WGS) entry which is preliminary data.</text>
</comment>
<name>A0A845SL53_9GAMM</name>
<dbReference type="AlphaFoldDB" id="A0A845SL53"/>
<feature type="domain" description="YdgH/BhsA/McbA-like" evidence="3">
    <location>
        <begin position="33"/>
        <end position="84"/>
    </location>
</feature>
<dbReference type="RefSeq" id="WP_162364729.1">
    <property type="nucleotide sequence ID" value="NZ_WUBS01000003.1"/>
</dbReference>
<evidence type="ECO:0000256" key="2">
    <source>
        <dbReference type="SAM" id="SignalP"/>
    </source>
</evidence>
<protein>
    <submittedName>
        <fullName evidence="4">DUF1471 domain-containing protein</fullName>
    </submittedName>
</protein>
<evidence type="ECO:0000313" key="5">
    <source>
        <dbReference type="Proteomes" id="UP000461443"/>
    </source>
</evidence>